<gene>
    <name evidence="2" type="ORF">A3B86_01005</name>
</gene>
<accession>A0A1F8F2G3</accession>
<keyword evidence="1" id="KW-0472">Membrane</keyword>
<dbReference type="AlphaFoldDB" id="A0A1F8F2G3"/>
<proteinExistence type="predicted"/>
<evidence type="ECO:0000313" key="3">
    <source>
        <dbReference type="Proteomes" id="UP000176834"/>
    </source>
</evidence>
<sequence>MAGKWYNRSIAFIITNKTVILAAILVGLVFPYVSTIAQTQPVRSGDSIQNPVNPLITPNIQNVTNSLTEINQLEIINEVTKPLNDIIGNFLKGGQGSVIPSIKSGLEGLGQGQNPSSYLTGSNLPNTTMSIGEIISKSKEAFILIAQILIAVLETALWALKSILGFIT</sequence>
<name>A0A1F8F2G3_9BACT</name>
<protein>
    <submittedName>
        <fullName evidence="2">Uncharacterized protein</fullName>
    </submittedName>
</protein>
<keyword evidence="1" id="KW-1133">Transmembrane helix</keyword>
<dbReference type="Proteomes" id="UP000176834">
    <property type="component" value="Unassembled WGS sequence"/>
</dbReference>
<comment type="caution">
    <text evidence="2">The sequence shown here is derived from an EMBL/GenBank/DDBJ whole genome shotgun (WGS) entry which is preliminary data.</text>
</comment>
<evidence type="ECO:0000256" key="1">
    <source>
        <dbReference type="SAM" id="Phobius"/>
    </source>
</evidence>
<dbReference type="EMBL" id="MGJN01000007">
    <property type="protein sequence ID" value="OGN07317.1"/>
    <property type="molecule type" value="Genomic_DNA"/>
</dbReference>
<evidence type="ECO:0000313" key="2">
    <source>
        <dbReference type="EMBL" id="OGN07317.1"/>
    </source>
</evidence>
<feature type="transmembrane region" description="Helical" evidence="1">
    <location>
        <begin position="12"/>
        <end position="33"/>
    </location>
</feature>
<feature type="transmembrane region" description="Helical" evidence="1">
    <location>
        <begin position="141"/>
        <end position="160"/>
    </location>
</feature>
<reference evidence="2 3" key="1">
    <citation type="journal article" date="2016" name="Nat. Commun.">
        <title>Thousands of microbial genomes shed light on interconnected biogeochemical processes in an aquifer system.</title>
        <authorList>
            <person name="Anantharaman K."/>
            <person name="Brown C.T."/>
            <person name="Hug L.A."/>
            <person name="Sharon I."/>
            <person name="Castelle C.J."/>
            <person name="Probst A.J."/>
            <person name="Thomas B.C."/>
            <person name="Singh A."/>
            <person name="Wilkins M.J."/>
            <person name="Karaoz U."/>
            <person name="Brodie E.L."/>
            <person name="Williams K.H."/>
            <person name="Hubbard S.S."/>
            <person name="Banfield J.F."/>
        </authorList>
    </citation>
    <scope>NUCLEOTIDE SEQUENCE [LARGE SCALE GENOMIC DNA]</scope>
</reference>
<keyword evidence="1" id="KW-0812">Transmembrane</keyword>
<organism evidence="2 3">
    <name type="scientific">Candidatus Yanofskybacteria bacterium RIFCSPHIGHO2_02_FULL_38_22b</name>
    <dbReference type="NCBI Taxonomy" id="1802673"/>
    <lineage>
        <taxon>Bacteria</taxon>
        <taxon>Candidatus Yanofskyibacteriota</taxon>
    </lineage>
</organism>